<organism evidence="4 5">
    <name type="scientific">Sinorhizobium fredii (strain USDA 257)</name>
    <dbReference type="NCBI Taxonomy" id="1185652"/>
    <lineage>
        <taxon>Bacteria</taxon>
        <taxon>Pseudomonadati</taxon>
        <taxon>Pseudomonadota</taxon>
        <taxon>Alphaproteobacteria</taxon>
        <taxon>Hyphomicrobiales</taxon>
        <taxon>Rhizobiaceae</taxon>
        <taxon>Sinorhizobium/Ensifer group</taxon>
        <taxon>Sinorhizobium</taxon>
    </lineage>
</organism>
<dbReference type="EMBL" id="CP003563">
    <property type="protein sequence ID" value="AFL51486.1"/>
    <property type="molecule type" value="Genomic_DNA"/>
</dbReference>
<sequence>MRWNWQRNDWPDFSYDHAALEPLEKSFLLHAGEFLGAYRHVSPEGRDTLKIELISDEALKTSEIEGETLDRASLQSSLRCQFGMDTDSRRIGPAERGIAEMMVDLYRSFGLPLSHETMFVWHRMVMASANRLQVVGGYRTHSDPMQVVSGAIGHPKIHFEAPPSEQVPREMDAFVNWFNATAPDGAKPLPALTRAGMVHLYFESIHPFEDGNGRIGRALSEKSIAQDLGQPSLIALAYTIERGRKSYYDMLEKSNKNNAITDWLIYFGQTILEAQQTTLKRVEFHISKTRLYDSLRGQLNPRQEKVIARMFREGIEGFKGGLSAENYISITQASRATATRDLQGLVAKGAFLRTGELRHTRYHLKLPN</sequence>
<dbReference type="eggNOG" id="COG3177">
    <property type="taxonomic scope" value="Bacteria"/>
</dbReference>
<dbReference type="PANTHER" id="PTHR13504:SF33">
    <property type="entry name" value="FIC FAMILY PROTEIN"/>
    <property type="match status" value="1"/>
</dbReference>
<dbReference type="InterPro" id="IPR003812">
    <property type="entry name" value="Fido"/>
</dbReference>
<gene>
    <name evidence="4" type="ORF">USDA257_c29150</name>
</gene>
<dbReference type="InterPro" id="IPR025230">
    <property type="entry name" value="DUF4172"/>
</dbReference>
<dbReference type="Pfam" id="PF13776">
    <property type="entry name" value="DUF4172"/>
    <property type="match status" value="1"/>
</dbReference>
<dbReference type="PATRIC" id="fig|1185652.3.peg.3024"/>
<dbReference type="SUPFAM" id="SSF140931">
    <property type="entry name" value="Fic-like"/>
    <property type="match status" value="1"/>
</dbReference>
<dbReference type="Gene3D" id="1.10.10.10">
    <property type="entry name" value="Winged helix-like DNA-binding domain superfamily/Winged helix DNA-binding domain"/>
    <property type="match status" value="1"/>
</dbReference>
<dbReference type="InterPro" id="IPR036597">
    <property type="entry name" value="Fido-like_dom_sf"/>
</dbReference>
<dbReference type="RefSeq" id="WP_014763648.1">
    <property type="nucleotide sequence ID" value="NC_018000.1"/>
</dbReference>
<feature type="binding site" evidence="2">
    <location>
        <begin position="210"/>
        <end position="217"/>
    </location>
    <ligand>
        <name>ATP</name>
        <dbReference type="ChEBI" id="CHEBI:30616"/>
    </ligand>
</feature>
<keyword evidence="2" id="KW-0547">Nucleotide-binding</keyword>
<reference evidence="4 5" key="1">
    <citation type="journal article" date="2012" name="J. Bacteriol.">
        <title>Complete genome sequence of the broad-host-range strain Sinorhizobium fredii USDA257.</title>
        <authorList>
            <person name="Schuldes J."/>
            <person name="Rodriguez Orbegoso M."/>
            <person name="Schmeisser C."/>
            <person name="Krishnan H.B."/>
            <person name="Daniel R."/>
            <person name="Streit W.R."/>
        </authorList>
    </citation>
    <scope>NUCLEOTIDE SEQUENCE [LARGE SCALE GENOMIC DNA]</scope>
    <source>
        <strain evidence="4 5">USDA 257</strain>
    </source>
</reference>
<proteinExistence type="predicted"/>
<evidence type="ECO:0000313" key="5">
    <source>
        <dbReference type="Proteomes" id="UP000006180"/>
    </source>
</evidence>
<dbReference type="InterPro" id="IPR036388">
    <property type="entry name" value="WH-like_DNA-bd_sf"/>
</dbReference>
<evidence type="ECO:0000256" key="1">
    <source>
        <dbReference type="PIRSR" id="PIRSR640198-1"/>
    </source>
</evidence>
<dbReference type="InterPro" id="IPR040198">
    <property type="entry name" value="Fido_containing"/>
</dbReference>
<dbReference type="PROSITE" id="PS51459">
    <property type="entry name" value="FIDO"/>
    <property type="match status" value="1"/>
</dbReference>
<evidence type="ECO:0000259" key="3">
    <source>
        <dbReference type="PROSITE" id="PS51459"/>
    </source>
</evidence>
<dbReference type="Proteomes" id="UP000006180">
    <property type="component" value="Chromosome"/>
</dbReference>
<accession>I3X6I0</accession>
<dbReference type="AlphaFoldDB" id="I3X6I0"/>
<protein>
    <recommendedName>
        <fullName evidence="3">Fido domain-containing protein</fullName>
    </recommendedName>
</protein>
<name>I3X6I0_SINF2</name>
<dbReference type="KEGG" id="sfd:USDA257_c29150"/>
<feature type="binding site" evidence="2">
    <location>
        <position position="255"/>
    </location>
    <ligand>
        <name>ATP</name>
        <dbReference type="ChEBI" id="CHEBI:30616"/>
    </ligand>
</feature>
<evidence type="ECO:0000313" key="4">
    <source>
        <dbReference type="EMBL" id="AFL51486.1"/>
    </source>
</evidence>
<dbReference type="GO" id="GO:0005524">
    <property type="term" value="F:ATP binding"/>
    <property type="evidence" value="ECO:0007669"/>
    <property type="project" value="UniProtKB-KW"/>
</dbReference>
<dbReference type="HOGENOM" id="CLU_041789_1_0_5"/>
<evidence type="ECO:0000256" key="2">
    <source>
        <dbReference type="PIRSR" id="PIRSR640198-2"/>
    </source>
</evidence>
<dbReference type="PANTHER" id="PTHR13504">
    <property type="entry name" value="FIDO DOMAIN-CONTAINING PROTEIN DDB_G0283145"/>
    <property type="match status" value="1"/>
</dbReference>
<feature type="active site" evidence="1">
    <location>
        <position position="206"/>
    </location>
</feature>
<dbReference type="Pfam" id="PF02661">
    <property type="entry name" value="Fic"/>
    <property type="match status" value="1"/>
</dbReference>
<dbReference type="STRING" id="1185652.USDA257_c29150"/>
<dbReference type="Gene3D" id="1.10.3290.10">
    <property type="entry name" value="Fido-like domain"/>
    <property type="match status" value="1"/>
</dbReference>
<keyword evidence="2" id="KW-0067">ATP-binding</keyword>
<feature type="binding site" evidence="2">
    <location>
        <begin position="247"/>
        <end position="248"/>
    </location>
    <ligand>
        <name>ATP</name>
        <dbReference type="ChEBI" id="CHEBI:30616"/>
    </ligand>
</feature>
<feature type="domain" description="Fido" evidence="3">
    <location>
        <begin position="113"/>
        <end position="269"/>
    </location>
</feature>